<evidence type="ECO:0000313" key="1">
    <source>
        <dbReference type="EMBL" id="GLY81706.1"/>
    </source>
</evidence>
<comment type="caution">
    <text evidence="1">The sequence shown here is derived from an EMBL/GenBank/DDBJ whole genome shotgun (WGS) entry which is preliminary data.</text>
</comment>
<dbReference type="Proteomes" id="UP001165135">
    <property type="component" value="Unassembled WGS sequence"/>
</dbReference>
<dbReference type="AlphaFoldDB" id="A0A9W6RTS8"/>
<name>A0A9W6RTS8_9ACTN</name>
<reference evidence="1" key="1">
    <citation type="submission" date="2023-03" db="EMBL/GenBank/DDBJ databases">
        <title>Actinoallomurus iriomotensis NBRC 103681.</title>
        <authorList>
            <person name="Ichikawa N."/>
            <person name="Sato H."/>
            <person name="Tonouchi N."/>
        </authorList>
    </citation>
    <scope>NUCLEOTIDE SEQUENCE</scope>
    <source>
        <strain evidence="1">NBRC 103681</strain>
    </source>
</reference>
<gene>
    <name evidence="1" type="ORF">Airi01_099730</name>
</gene>
<proteinExistence type="predicted"/>
<dbReference type="EMBL" id="BSTJ01000021">
    <property type="protein sequence ID" value="GLY81706.1"/>
    <property type="molecule type" value="Genomic_DNA"/>
</dbReference>
<accession>A0A9W6RTS8</accession>
<organism evidence="1 2">
    <name type="scientific">Actinoallomurus iriomotensis</name>
    <dbReference type="NCBI Taxonomy" id="478107"/>
    <lineage>
        <taxon>Bacteria</taxon>
        <taxon>Bacillati</taxon>
        <taxon>Actinomycetota</taxon>
        <taxon>Actinomycetes</taxon>
        <taxon>Streptosporangiales</taxon>
        <taxon>Thermomonosporaceae</taxon>
        <taxon>Actinoallomurus</taxon>
    </lineage>
</organism>
<sequence length="95" mass="10807">MVHHIDPRDAARDRQAHRELIIVTPSGVAHGVGGQFRDDLLNTVDQVMLRAELRIVARLGIRNEIKPFHRKSPRLAYLRGIGRVDPESPRLDTGW</sequence>
<evidence type="ECO:0000313" key="2">
    <source>
        <dbReference type="Proteomes" id="UP001165135"/>
    </source>
</evidence>
<protein>
    <submittedName>
        <fullName evidence="1">Uncharacterized protein</fullName>
    </submittedName>
</protein>